<protein>
    <submittedName>
        <fullName evidence="4">DgyrCDS10066</fullName>
    </submittedName>
</protein>
<keyword evidence="1" id="KW-0547">Nucleotide-binding</keyword>
<comment type="caution">
    <text evidence="4">The sequence shown here is derived from an EMBL/GenBank/DDBJ whole genome shotgun (WGS) entry which is preliminary data.</text>
</comment>
<accession>A0A7I8VZ09</accession>
<dbReference type="AlphaFoldDB" id="A0A7I8VZ09"/>
<sequence length="316" mass="35806">MNDNETEETLLLKEDYWKKDGIILGVDVGTTLIKMSIARRNIITFKMFNKEEFQSLKNFLETLKGDIIKCSGCGISIRSYKKIFEHTLNIEMNINDNELTTLAKGLYFMSKNVDKPLFIYDDKRINNIPIQNVMIASFGSSGQFLKVGNDVNDIKMLAASGEGGSSFLGLSRLISQMSNLNHLEAIKMATSGDNWKVDLCIKDLHKHFDKLCELEMDSYQIKETTYNYGNYSGSLLSSKFGKVSLDIVDIKDIKTEDVVSSILHSTVSNNTRMMYLAAKTEDIKVAYVCGNFMTYNPIRRICLKTVNQCQGFFKVL</sequence>
<evidence type="ECO:0000256" key="1">
    <source>
        <dbReference type="ARBA" id="ARBA00022741"/>
    </source>
</evidence>
<name>A0A7I8VZ09_9ANNE</name>
<reference evidence="4 5" key="1">
    <citation type="submission" date="2020-08" db="EMBL/GenBank/DDBJ databases">
        <authorList>
            <person name="Hejnol A."/>
        </authorList>
    </citation>
    <scope>NUCLEOTIDE SEQUENCE [LARGE SCALE GENOMIC DNA]</scope>
</reference>
<dbReference type="GO" id="GO:0015937">
    <property type="term" value="P:coenzyme A biosynthetic process"/>
    <property type="evidence" value="ECO:0007669"/>
    <property type="project" value="UniProtKB-KW"/>
</dbReference>
<dbReference type="Gene3D" id="3.30.420.40">
    <property type="match status" value="2"/>
</dbReference>
<dbReference type="GO" id="GO:0005829">
    <property type="term" value="C:cytosol"/>
    <property type="evidence" value="ECO:0007669"/>
    <property type="project" value="TreeGrafter"/>
</dbReference>
<dbReference type="GO" id="GO:0005524">
    <property type="term" value="F:ATP binding"/>
    <property type="evidence" value="ECO:0007669"/>
    <property type="project" value="UniProtKB-KW"/>
</dbReference>
<proteinExistence type="predicted"/>
<dbReference type="Pfam" id="PF03630">
    <property type="entry name" value="Fumble"/>
    <property type="match status" value="1"/>
</dbReference>
<evidence type="ECO:0000313" key="4">
    <source>
        <dbReference type="EMBL" id="CAD5121567.1"/>
    </source>
</evidence>
<evidence type="ECO:0000313" key="5">
    <source>
        <dbReference type="Proteomes" id="UP000549394"/>
    </source>
</evidence>
<dbReference type="EMBL" id="CAJFCJ010000014">
    <property type="protein sequence ID" value="CAD5121567.1"/>
    <property type="molecule type" value="Genomic_DNA"/>
</dbReference>
<dbReference type="InterPro" id="IPR004567">
    <property type="entry name" value="Type_II_PanK"/>
</dbReference>
<keyword evidence="2" id="KW-0067">ATP-binding</keyword>
<dbReference type="Proteomes" id="UP000549394">
    <property type="component" value="Unassembled WGS sequence"/>
</dbReference>
<dbReference type="PANTHER" id="PTHR12280">
    <property type="entry name" value="PANTOTHENATE KINASE"/>
    <property type="match status" value="1"/>
</dbReference>
<dbReference type="GO" id="GO:0004594">
    <property type="term" value="F:pantothenate kinase activity"/>
    <property type="evidence" value="ECO:0007669"/>
    <property type="project" value="TreeGrafter"/>
</dbReference>
<keyword evidence="3" id="KW-0173">Coenzyme A biosynthesis</keyword>
<dbReference type="InterPro" id="IPR043129">
    <property type="entry name" value="ATPase_NBD"/>
</dbReference>
<dbReference type="PANTHER" id="PTHR12280:SF20">
    <property type="entry name" value="4'-PHOSPHOPANTETHEINE PHOSPHATASE"/>
    <property type="match status" value="1"/>
</dbReference>
<organism evidence="4 5">
    <name type="scientific">Dimorphilus gyrociliatus</name>
    <dbReference type="NCBI Taxonomy" id="2664684"/>
    <lineage>
        <taxon>Eukaryota</taxon>
        <taxon>Metazoa</taxon>
        <taxon>Spiralia</taxon>
        <taxon>Lophotrochozoa</taxon>
        <taxon>Annelida</taxon>
        <taxon>Polychaeta</taxon>
        <taxon>Polychaeta incertae sedis</taxon>
        <taxon>Dinophilidae</taxon>
        <taxon>Dimorphilus</taxon>
    </lineage>
</organism>
<keyword evidence="5" id="KW-1185">Reference proteome</keyword>
<dbReference type="SUPFAM" id="SSF53067">
    <property type="entry name" value="Actin-like ATPase domain"/>
    <property type="match status" value="1"/>
</dbReference>
<gene>
    <name evidence="4" type="ORF">DGYR_LOCUS9506</name>
</gene>
<evidence type="ECO:0000256" key="2">
    <source>
        <dbReference type="ARBA" id="ARBA00022840"/>
    </source>
</evidence>
<evidence type="ECO:0000256" key="3">
    <source>
        <dbReference type="ARBA" id="ARBA00022993"/>
    </source>
</evidence>